<evidence type="ECO:0000313" key="3">
    <source>
        <dbReference type="Proteomes" id="UP000027195"/>
    </source>
</evidence>
<reference evidence="3" key="1">
    <citation type="journal article" date="2014" name="Proc. Natl. Acad. Sci. U.S.A.">
        <title>Extensive sampling of basidiomycete genomes demonstrates inadequacy of the white-rot/brown-rot paradigm for wood decay fungi.</title>
        <authorList>
            <person name="Riley R."/>
            <person name="Salamov A.A."/>
            <person name="Brown D.W."/>
            <person name="Nagy L.G."/>
            <person name="Floudas D."/>
            <person name="Held B.W."/>
            <person name="Levasseur A."/>
            <person name="Lombard V."/>
            <person name="Morin E."/>
            <person name="Otillar R."/>
            <person name="Lindquist E.A."/>
            <person name="Sun H."/>
            <person name="LaButti K.M."/>
            <person name="Schmutz J."/>
            <person name="Jabbour D."/>
            <person name="Luo H."/>
            <person name="Baker S.E."/>
            <person name="Pisabarro A.G."/>
            <person name="Walton J.D."/>
            <person name="Blanchette R.A."/>
            <person name="Henrissat B."/>
            <person name="Martin F."/>
            <person name="Cullen D."/>
            <person name="Hibbett D.S."/>
            <person name="Grigoriev I.V."/>
        </authorList>
    </citation>
    <scope>NUCLEOTIDE SEQUENCE [LARGE SCALE GENOMIC DNA]</scope>
    <source>
        <strain evidence="3">FD-172 SS1</strain>
    </source>
</reference>
<protein>
    <submittedName>
        <fullName evidence="2">Uncharacterized protein</fullName>
    </submittedName>
</protein>
<evidence type="ECO:0000313" key="2">
    <source>
        <dbReference type="EMBL" id="KDQ15199.1"/>
    </source>
</evidence>
<name>A0A067MI20_BOTB1</name>
<sequence>MSFSRAAGSFVPNLRELSLKFVSYIAAIPTSPHTPPTLVHHHAQNVYYFNYLGTLNLLRGRSAWIPATLSVESASIPLSCATFDVEGAPASEGFLERFHLPAVRSLRLAGLSLRAVPRIPIKTPLAQRAELDLPSPSPTQPDADSQAVTHSNITRLTACVMKSVRPISEWRFPALQHLSLTVKHPNFHEPAKIGPHLLSFLNGNQIALKLLYLNAVDVSDPVFASCIERLARLEELTLVDRRIRREALEQMGKPKILPILCRIHLILHDTWDVSAIDLIQLLCDRGDRAACPNYAKWSISGTRAGRYFNVTVWCLLISPLNVAVHFLSCIPSWTPNHLSARLLAAYIALCTLQLRAYRLIIAAEGATLLLACLHTNATSRPLLNLRYSFTCLKLACRGGSGIQPCAPSPASISSSCPLPALMCAMYGGCMAKNGHGVRTAIVVARGVRACVRVCSPGAVARQADVPGARWQRGKRRQQGTRASQQERLASVSLDWYPRTWLLTKFHLDSITPTPTARLSALSHLFQPPAGRSAFIGRSGLVNGIPPVAPRHPACTDGHQYFDPGPLNTALKADRRTRDSKSAVFLILRRGTLDA</sequence>
<feature type="region of interest" description="Disordered" evidence="1">
    <location>
        <begin position="465"/>
        <end position="485"/>
    </location>
</feature>
<keyword evidence="3" id="KW-1185">Reference proteome</keyword>
<dbReference type="Proteomes" id="UP000027195">
    <property type="component" value="Unassembled WGS sequence"/>
</dbReference>
<gene>
    <name evidence="2" type="ORF">BOTBODRAFT_44167</name>
</gene>
<evidence type="ECO:0000256" key="1">
    <source>
        <dbReference type="SAM" id="MobiDB-lite"/>
    </source>
</evidence>
<dbReference type="EMBL" id="KL198033">
    <property type="protein sequence ID" value="KDQ15199.1"/>
    <property type="molecule type" value="Genomic_DNA"/>
</dbReference>
<dbReference type="HOGENOM" id="CLU_459258_0_0_1"/>
<dbReference type="AlphaFoldDB" id="A0A067MI20"/>
<organism evidence="2 3">
    <name type="scientific">Botryobasidium botryosum (strain FD-172 SS1)</name>
    <dbReference type="NCBI Taxonomy" id="930990"/>
    <lineage>
        <taxon>Eukaryota</taxon>
        <taxon>Fungi</taxon>
        <taxon>Dikarya</taxon>
        <taxon>Basidiomycota</taxon>
        <taxon>Agaricomycotina</taxon>
        <taxon>Agaricomycetes</taxon>
        <taxon>Cantharellales</taxon>
        <taxon>Botryobasidiaceae</taxon>
        <taxon>Botryobasidium</taxon>
    </lineage>
</organism>
<accession>A0A067MI20</accession>
<proteinExistence type="predicted"/>
<dbReference type="InParanoid" id="A0A067MI20"/>